<feature type="signal peptide" evidence="11">
    <location>
        <begin position="1"/>
        <end position="20"/>
    </location>
</feature>
<dbReference type="KEGG" id="sdu:111223596"/>
<feature type="transmembrane region" description="Helical" evidence="10">
    <location>
        <begin position="264"/>
        <end position="287"/>
    </location>
</feature>
<reference evidence="13" key="1">
    <citation type="submission" date="2025-08" db="UniProtKB">
        <authorList>
            <consortium name="Ensembl"/>
        </authorList>
    </citation>
    <scope>IDENTIFICATION</scope>
</reference>
<dbReference type="RefSeq" id="XP_022603522.1">
    <property type="nucleotide sequence ID" value="XM_022747801.1"/>
</dbReference>
<evidence type="ECO:0000256" key="4">
    <source>
        <dbReference type="ARBA" id="ARBA00022753"/>
    </source>
</evidence>
<keyword evidence="8" id="KW-1015">Disulfide bond</keyword>
<evidence type="ECO:0000256" key="3">
    <source>
        <dbReference type="ARBA" id="ARBA00022729"/>
    </source>
</evidence>
<feature type="region of interest" description="Disordered" evidence="9">
    <location>
        <begin position="18"/>
        <end position="101"/>
    </location>
</feature>
<evidence type="ECO:0000313" key="13">
    <source>
        <dbReference type="Ensembl" id="ENSSDUP00000004933.1"/>
    </source>
</evidence>
<dbReference type="CTD" id="968"/>
<evidence type="ECO:0000256" key="10">
    <source>
        <dbReference type="SAM" id="Phobius"/>
    </source>
</evidence>
<dbReference type="OMA" id="TTKHPNT"/>
<feature type="domain" description="Lysosome-associated membrane glycoprotein 2-like luminal" evidence="12">
    <location>
        <begin position="103"/>
        <end position="245"/>
    </location>
</feature>
<dbReference type="Pfam" id="PF01299">
    <property type="entry name" value="Lamp2-like_luminal"/>
    <property type="match status" value="1"/>
</dbReference>
<dbReference type="STRING" id="41447.ENSSDUP00000004933"/>
<comment type="similarity">
    <text evidence="8">Belongs to the LAMP family.</text>
</comment>
<name>A0A3B4TFT3_SERDU</name>
<dbReference type="PROSITE" id="PS51407">
    <property type="entry name" value="LAMP_3"/>
    <property type="match status" value="1"/>
</dbReference>
<dbReference type="AlphaFoldDB" id="A0A3B4TFT3"/>
<dbReference type="Ensembl" id="ENSSDUT00000005034.1">
    <property type="protein sequence ID" value="ENSSDUP00000004933.1"/>
    <property type="gene ID" value="ENSSDUG00000003652.1"/>
</dbReference>
<reference evidence="13" key="2">
    <citation type="submission" date="2025-09" db="UniProtKB">
        <authorList>
            <consortium name="Ensembl"/>
        </authorList>
    </citation>
    <scope>IDENTIFICATION</scope>
</reference>
<feature type="chain" id="PRO_5017175828" evidence="11">
    <location>
        <begin position="21"/>
        <end position="299"/>
    </location>
</feature>
<sequence>MKTAVVFIVVCCAVSALSSAEDKKKSKPSASVSPAEQFGSSEGPKPTTATPKPTTTTPKPTTTTPKPTTTTPKPTTTTPKPTTTTPKPTTIPVPEPTPPTNLTVGNYSLVTDKKVVCLMAHMALQIRLESAKANGTFIVQPTKTKTIGSCGETKANLTLVFKEGFITFMFNKSVANDSAYVDTLSFNFSYAFTKGALKSYPANNKSMHLFAAKIGHSYSCKGESLYMGNGLYLDVNQDRMQAFNLTKSGDFGSPDVCPADKPNYSVAIGVGVTLLVLIVIVVVAYLLSRKRRSDGYQTL</sequence>
<organism evidence="13 14">
    <name type="scientific">Seriola dumerili</name>
    <name type="common">Greater amberjack</name>
    <name type="synonym">Caranx dumerili</name>
    <dbReference type="NCBI Taxonomy" id="41447"/>
    <lineage>
        <taxon>Eukaryota</taxon>
        <taxon>Metazoa</taxon>
        <taxon>Chordata</taxon>
        <taxon>Craniata</taxon>
        <taxon>Vertebrata</taxon>
        <taxon>Euteleostomi</taxon>
        <taxon>Actinopterygii</taxon>
        <taxon>Neopterygii</taxon>
        <taxon>Teleostei</taxon>
        <taxon>Neoteleostei</taxon>
        <taxon>Acanthomorphata</taxon>
        <taxon>Carangaria</taxon>
        <taxon>Carangiformes</taxon>
        <taxon>Carangidae</taxon>
        <taxon>Seriola</taxon>
    </lineage>
</organism>
<keyword evidence="5 10" id="KW-1133">Transmembrane helix</keyword>
<dbReference type="Proteomes" id="UP000261420">
    <property type="component" value="Unplaced"/>
</dbReference>
<evidence type="ECO:0000256" key="11">
    <source>
        <dbReference type="SAM" id="SignalP"/>
    </source>
</evidence>
<evidence type="ECO:0000256" key="6">
    <source>
        <dbReference type="ARBA" id="ARBA00023136"/>
    </source>
</evidence>
<feature type="disulfide bond" evidence="8">
    <location>
        <begin position="220"/>
        <end position="257"/>
    </location>
</feature>
<dbReference type="GO" id="GO:0031902">
    <property type="term" value="C:late endosome membrane"/>
    <property type="evidence" value="ECO:0007669"/>
    <property type="project" value="TreeGrafter"/>
</dbReference>
<proteinExistence type="inferred from homology"/>
<dbReference type="GeneTree" id="ENSGT00940000169954"/>
<dbReference type="PANTHER" id="PTHR11506">
    <property type="entry name" value="LYSOSOME-ASSOCIATED MEMBRANE GLYCOPROTEIN"/>
    <property type="match status" value="1"/>
</dbReference>
<keyword evidence="8" id="KW-0458">Lysosome</keyword>
<dbReference type="Gene3D" id="2.40.160.110">
    <property type="match status" value="1"/>
</dbReference>
<evidence type="ECO:0000256" key="9">
    <source>
        <dbReference type="SAM" id="MobiDB-lite"/>
    </source>
</evidence>
<keyword evidence="3 11" id="KW-0732">Signal</keyword>
<evidence type="ECO:0000256" key="5">
    <source>
        <dbReference type="ARBA" id="ARBA00022989"/>
    </source>
</evidence>
<dbReference type="GeneID" id="111223596"/>
<evidence type="ECO:0000256" key="2">
    <source>
        <dbReference type="ARBA" id="ARBA00022692"/>
    </source>
</evidence>
<evidence type="ECO:0000256" key="8">
    <source>
        <dbReference type="PROSITE-ProRule" id="PRU00740"/>
    </source>
</evidence>
<comment type="caution">
    <text evidence="8">Lacks conserved residue(s) required for the propagation of feature annotation.</text>
</comment>
<accession>A0A3B4TFT3</accession>
<keyword evidence="7" id="KW-0325">Glycoprotein</keyword>
<feature type="compositionally biased region" description="Low complexity" evidence="9">
    <location>
        <begin position="44"/>
        <end position="88"/>
    </location>
</feature>
<keyword evidence="6 8" id="KW-0472">Membrane</keyword>
<dbReference type="PANTHER" id="PTHR11506:SF2">
    <property type="entry name" value="MACROSIALIN"/>
    <property type="match status" value="1"/>
</dbReference>
<dbReference type="GO" id="GO:0005765">
    <property type="term" value="C:lysosomal membrane"/>
    <property type="evidence" value="ECO:0007669"/>
    <property type="project" value="UniProtKB-SubCell"/>
</dbReference>
<keyword evidence="14" id="KW-1185">Reference proteome</keyword>
<dbReference type="InterPro" id="IPR002000">
    <property type="entry name" value="Lysosome-assoc_membr_glycop"/>
</dbReference>
<comment type="subcellular location">
    <subcellularLocation>
        <location evidence="1">Endosome membrane</location>
        <topology evidence="1">Single-pass type I membrane protein</topology>
    </subcellularLocation>
    <subcellularLocation>
        <location evidence="8">Lysosome membrane</location>
        <topology evidence="8">Single-pass type I membrane protein</topology>
    </subcellularLocation>
</comment>
<keyword evidence="4" id="KW-0967">Endosome</keyword>
<evidence type="ECO:0000313" key="14">
    <source>
        <dbReference type="Proteomes" id="UP000261420"/>
    </source>
</evidence>
<evidence type="ECO:0000256" key="1">
    <source>
        <dbReference type="ARBA" id="ARBA00004530"/>
    </source>
</evidence>
<evidence type="ECO:0000256" key="7">
    <source>
        <dbReference type="ARBA" id="ARBA00023180"/>
    </source>
</evidence>
<feature type="compositionally biased region" description="Pro residues" evidence="9">
    <location>
        <begin position="89"/>
        <end position="99"/>
    </location>
</feature>
<protein>
    <submittedName>
        <fullName evidence="13">CD68 molecule</fullName>
    </submittedName>
</protein>
<dbReference type="GO" id="GO:0005886">
    <property type="term" value="C:plasma membrane"/>
    <property type="evidence" value="ECO:0007669"/>
    <property type="project" value="TreeGrafter"/>
</dbReference>
<dbReference type="InterPro" id="IPR048528">
    <property type="entry name" value="Lamp2-like_luminal"/>
</dbReference>
<dbReference type="PRINTS" id="PR00336">
    <property type="entry name" value="LYSASSOCTDMP"/>
</dbReference>
<evidence type="ECO:0000259" key="12">
    <source>
        <dbReference type="Pfam" id="PF01299"/>
    </source>
</evidence>
<keyword evidence="2 8" id="KW-0812">Transmembrane</keyword>
<dbReference type="GO" id="GO:0072594">
    <property type="term" value="P:establishment of protein localization to organelle"/>
    <property type="evidence" value="ECO:0007669"/>
    <property type="project" value="TreeGrafter"/>
</dbReference>